<dbReference type="PANTHER" id="PTHR33303">
    <property type="entry name" value="CYTOPLASMIC PROTEIN-RELATED"/>
    <property type="match status" value="1"/>
</dbReference>
<gene>
    <name evidence="2" type="ORF">Dform_00623</name>
</gene>
<dbReference type="Gene3D" id="3.40.50.720">
    <property type="entry name" value="NAD(P)-binding Rossmann-like Domain"/>
    <property type="match status" value="1"/>
</dbReference>
<evidence type="ECO:0000313" key="3">
    <source>
        <dbReference type="Proteomes" id="UP000185934"/>
    </source>
</evidence>
<dbReference type="InterPro" id="IPR003781">
    <property type="entry name" value="CoA-bd"/>
</dbReference>
<dbReference type="STRING" id="1839801.Dform_00623"/>
<dbReference type="InterPro" id="IPR036291">
    <property type="entry name" value="NAD(P)-bd_dom_sf"/>
</dbReference>
<dbReference type="Pfam" id="PF13380">
    <property type="entry name" value="CoA_binding_2"/>
    <property type="match status" value="1"/>
</dbReference>
<organism evidence="2 3">
    <name type="scientific">Dehalogenimonas formicexedens</name>
    <dbReference type="NCBI Taxonomy" id="1839801"/>
    <lineage>
        <taxon>Bacteria</taxon>
        <taxon>Bacillati</taxon>
        <taxon>Chloroflexota</taxon>
        <taxon>Dehalococcoidia</taxon>
        <taxon>Dehalococcoidales</taxon>
        <taxon>Dehalococcoidaceae</taxon>
        <taxon>Dehalogenimonas</taxon>
    </lineage>
</organism>
<dbReference type="Proteomes" id="UP000185934">
    <property type="component" value="Chromosome"/>
</dbReference>
<dbReference type="SUPFAM" id="SSF51735">
    <property type="entry name" value="NAD(P)-binding Rossmann-fold domains"/>
    <property type="match status" value="1"/>
</dbReference>
<name>A0A1P8F6A8_9CHLR</name>
<dbReference type="KEGG" id="dfo:Dform_00623"/>
<protein>
    <recommendedName>
        <fullName evidence="1">CoA-binding domain-containing protein</fullName>
    </recommendedName>
</protein>
<accession>A0A1P8F6A8</accession>
<dbReference type="AlphaFoldDB" id="A0A1P8F6A8"/>
<dbReference type="OrthoDB" id="9804695at2"/>
<feature type="domain" description="CoA-binding" evidence="1">
    <location>
        <begin position="10"/>
        <end position="103"/>
    </location>
</feature>
<proteinExistence type="predicted"/>
<sequence length="137" mass="14821">MRVTKTEKEILSKYKTVAVVGASPDPERHSNAVMAYLIASGYKVIPINPTVESVLGRKTYPDLPSVPEKIEVVDVFRASDKVMPTVDEAIGIGAKVVWFQEGVINEEAAEKARQAGLIVIMDKCIAKAHAAFTGATH</sequence>
<dbReference type="PANTHER" id="PTHR33303:SF2">
    <property type="entry name" value="COA-BINDING DOMAIN-CONTAINING PROTEIN"/>
    <property type="match status" value="1"/>
</dbReference>
<evidence type="ECO:0000259" key="1">
    <source>
        <dbReference type="SMART" id="SM00881"/>
    </source>
</evidence>
<reference evidence="3" key="1">
    <citation type="submission" date="2016-11" db="EMBL/GenBank/DDBJ databases">
        <title>Dehalogenimonas formicexedens sp. nov., a chlorinated alkane respiring bacterium isolated from contaminated groundwater.</title>
        <authorList>
            <person name="Key T.A."/>
            <person name="Bowman K.S."/>
            <person name="Lee I."/>
            <person name="Chun J."/>
            <person name="Albuquerque L."/>
            <person name="da Costa M.S."/>
            <person name="Rainey F.A."/>
            <person name="Moe W.M."/>
        </authorList>
    </citation>
    <scope>NUCLEOTIDE SEQUENCE [LARGE SCALE GENOMIC DNA]</scope>
    <source>
        <strain evidence="3">NSZ-14</strain>
    </source>
</reference>
<dbReference type="SMART" id="SM00881">
    <property type="entry name" value="CoA_binding"/>
    <property type="match status" value="1"/>
</dbReference>
<dbReference type="RefSeq" id="WP_076003719.1">
    <property type="nucleotide sequence ID" value="NZ_CP018258.1"/>
</dbReference>
<dbReference type="EMBL" id="CP018258">
    <property type="protein sequence ID" value="APV43978.1"/>
    <property type="molecule type" value="Genomic_DNA"/>
</dbReference>
<evidence type="ECO:0000313" key="2">
    <source>
        <dbReference type="EMBL" id="APV43978.1"/>
    </source>
</evidence>
<keyword evidence="3" id="KW-1185">Reference proteome</keyword>